<accession>A0A507FAS4</accession>
<feature type="binding site" evidence="13">
    <location>
        <position position="285"/>
    </location>
    <ligand>
        <name>Mg(2+)</name>
        <dbReference type="ChEBI" id="CHEBI:18420"/>
        <label>1</label>
    </ligand>
</feature>
<feature type="domain" description="UmuC" evidence="16">
    <location>
        <begin position="281"/>
        <end position="506"/>
    </location>
</feature>
<keyword evidence="7 13" id="KW-0479">Metal-binding</keyword>
<dbReference type="InterPro" id="IPR038401">
    <property type="entry name" value="Rev1_C_sf"/>
</dbReference>
<keyword evidence="9 13" id="KW-0460">Magnesium</keyword>
<dbReference type="Gene3D" id="1.20.58.1280">
    <property type="entry name" value="DNA repair protein Rev1, C-terminal domain"/>
    <property type="match status" value="1"/>
</dbReference>
<dbReference type="Proteomes" id="UP000320333">
    <property type="component" value="Unassembled WGS sequence"/>
</dbReference>
<evidence type="ECO:0000256" key="10">
    <source>
        <dbReference type="ARBA" id="ARBA00023125"/>
    </source>
</evidence>
<keyword evidence="8" id="KW-0227">DNA damage</keyword>
<keyword evidence="17" id="KW-0239">DNA-directed DNA polymerase</keyword>
<keyword evidence="5" id="KW-0808">Transferase</keyword>
<dbReference type="GO" id="GO:0005634">
    <property type="term" value="C:nucleus"/>
    <property type="evidence" value="ECO:0007669"/>
    <property type="project" value="UniProtKB-SubCell"/>
</dbReference>
<proteinExistence type="inferred from homology"/>
<dbReference type="InterPro" id="IPR043502">
    <property type="entry name" value="DNA/RNA_pol_sf"/>
</dbReference>
<dbReference type="FunFam" id="3.30.1490.100:FF:000001">
    <property type="entry name" value="DNA repair protein REV1"/>
    <property type="match status" value="1"/>
</dbReference>
<evidence type="ECO:0000256" key="8">
    <source>
        <dbReference type="ARBA" id="ARBA00022763"/>
    </source>
</evidence>
<dbReference type="PROSITE" id="PS50172">
    <property type="entry name" value="BRCT"/>
    <property type="match status" value="1"/>
</dbReference>
<dbReference type="InterPro" id="IPR017961">
    <property type="entry name" value="DNA_pol_Y-fam_little_finger"/>
</dbReference>
<evidence type="ECO:0000313" key="17">
    <source>
        <dbReference type="EMBL" id="TPX73373.1"/>
    </source>
</evidence>
<evidence type="ECO:0000259" key="16">
    <source>
        <dbReference type="PROSITE" id="PS50173"/>
    </source>
</evidence>
<dbReference type="Pfam" id="PF00817">
    <property type="entry name" value="IMS"/>
    <property type="match status" value="1"/>
</dbReference>
<name>A0A507FAS4_9FUNG</name>
<feature type="domain" description="BRCT" evidence="15">
    <location>
        <begin position="36"/>
        <end position="126"/>
    </location>
</feature>
<evidence type="ECO:0000256" key="14">
    <source>
        <dbReference type="SAM" id="MobiDB-lite"/>
    </source>
</evidence>
<dbReference type="SMART" id="SM00292">
    <property type="entry name" value="BRCT"/>
    <property type="match status" value="1"/>
</dbReference>
<dbReference type="GO" id="GO:0070987">
    <property type="term" value="P:error-free translesion synthesis"/>
    <property type="evidence" value="ECO:0007669"/>
    <property type="project" value="TreeGrafter"/>
</dbReference>
<keyword evidence="6" id="KW-0548">Nucleotidyltransferase</keyword>
<evidence type="ECO:0000256" key="5">
    <source>
        <dbReference type="ARBA" id="ARBA00022679"/>
    </source>
</evidence>
<dbReference type="Gene3D" id="3.40.1170.60">
    <property type="match status" value="1"/>
</dbReference>
<dbReference type="GO" id="GO:0003887">
    <property type="term" value="F:DNA-directed DNA polymerase activity"/>
    <property type="evidence" value="ECO:0007669"/>
    <property type="project" value="UniProtKB-KW"/>
</dbReference>
<keyword evidence="12" id="KW-0539">Nucleus</keyword>
<evidence type="ECO:0000256" key="11">
    <source>
        <dbReference type="ARBA" id="ARBA00023204"/>
    </source>
</evidence>
<dbReference type="InterPro" id="IPR053848">
    <property type="entry name" value="IMS_HHH_1"/>
</dbReference>
<dbReference type="InterPro" id="IPR036420">
    <property type="entry name" value="BRCT_dom_sf"/>
</dbReference>
<keyword evidence="10" id="KW-0238">DNA-binding</keyword>
<keyword evidence="4" id="KW-0237">DNA synthesis</keyword>
<dbReference type="GO" id="GO:0046872">
    <property type="term" value="F:metal ion binding"/>
    <property type="evidence" value="ECO:0007669"/>
    <property type="project" value="UniProtKB-KW"/>
</dbReference>
<feature type="region of interest" description="Disordered" evidence="14">
    <location>
        <begin position="686"/>
        <end position="730"/>
    </location>
</feature>
<dbReference type="Gene3D" id="3.30.70.270">
    <property type="match status" value="2"/>
</dbReference>
<dbReference type="Pfam" id="PF21999">
    <property type="entry name" value="IMS_HHH_1"/>
    <property type="match status" value="1"/>
</dbReference>
<dbReference type="PANTHER" id="PTHR45990:SF1">
    <property type="entry name" value="DNA REPAIR PROTEIN REV1"/>
    <property type="match status" value="1"/>
</dbReference>
<evidence type="ECO:0000256" key="3">
    <source>
        <dbReference type="ARBA" id="ARBA00020399"/>
    </source>
</evidence>
<dbReference type="SUPFAM" id="SSF52113">
    <property type="entry name" value="BRCT domain"/>
    <property type="match status" value="1"/>
</dbReference>
<dbReference type="Gene3D" id="3.30.1490.100">
    <property type="entry name" value="DNA polymerase, Y-family, little finger domain"/>
    <property type="match status" value="1"/>
</dbReference>
<evidence type="ECO:0000313" key="18">
    <source>
        <dbReference type="Proteomes" id="UP000320333"/>
    </source>
</evidence>
<dbReference type="InterPro" id="IPR043128">
    <property type="entry name" value="Rev_trsase/Diguanyl_cyclase"/>
</dbReference>
<dbReference type="PROSITE" id="PS50173">
    <property type="entry name" value="UMUC"/>
    <property type="match status" value="1"/>
</dbReference>
<comment type="caution">
    <text evidence="17">The sequence shown here is derived from an EMBL/GenBank/DDBJ whole genome shotgun (WGS) entry which is preliminary data.</text>
</comment>
<dbReference type="InterPro" id="IPR036775">
    <property type="entry name" value="DNA_pol_Y-fam_lit_finger_sf"/>
</dbReference>
<evidence type="ECO:0000256" key="12">
    <source>
        <dbReference type="ARBA" id="ARBA00023242"/>
    </source>
</evidence>
<feature type="binding site" evidence="13">
    <location>
        <position position="423"/>
    </location>
    <ligand>
        <name>Mg(2+)</name>
        <dbReference type="ChEBI" id="CHEBI:18420"/>
        <label>1</label>
    </ligand>
</feature>
<comment type="similarity">
    <text evidence="2">Belongs to the DNA polymerase type-Y family.</text>
</comment>
<comment type="subcellular location">
    <subcellularLocation>
        <location evidence="1">Nucleus</location>
    </subcellularLocation>
</comment>
<dbReference type="PANTHER" id="PTHR45990">
    <property type="entry name" value="DNA REPAIR PROTEIN REV1"/>
    <property type="match status" value="1"/>
</dbReference>
<gene>
    <name evidence="17" type="ORF">CcCBS67573_g05361</name>
</gene>
<evidence type="ECO:0000256" key="2">
    <source>
        <dbReference type="ARBA" id="ARBA00010945"/>
    </source>
</evidence>
<reference evidence="17 18" key="1">
    <citation type="journal article" date="2019" name="Sci. Rep.">
        <title>Comparative genomics of chytrid fungi reveal insights into the obligate biotrophic and pathogenic lifestyle of Synchytrium endobioticum.</title>
        <authorList>
            <person name="van de Vossenberg B.T.L.H."/>
            <person name="Warris S."/>
            <person name="Nguyen H.D.T."/>
            <person name="van Gent-Pelzer M.P.E."/>
            <person name="Joly D.L."/>
            <person name="van de Geest H.C."/>
            <person name="Bonants P.J.M."/>
            <person name="Smith D.S."/>
            <person name="Levesque C.A."/>
            <person name="van der Lee T.A.J."/>
        </authorList>
    </citation>
    <scope>NUCLEOTIDE SEQUENCE [LARGE SCALE GENOMIC DNA]</scope>
    <source>
        <strain evidence="17 18">CBS 675.73</strain>
    </source>
</reference>
<sequence length="900" mass="99525">MSYDGFGEYMAIKLDKQQKQHAEYLQSGGSLNQGTQKSRVLDGVTMWFDGLLGHGEGDSLLDMKRLCVEHGGVVIDMLTLNVTHIIATHLTDRKIELWKNRRIVDPAWIHESLKAGRLLPWQRYGLIQKSRASLFVPVLAQRASTSGTVSSASSAPRQNETNVDTGAAALDRIEQEAAQFKQSVLQSGKPHSPSKGRTSRSMEATRYGAPKLQDPNQPNRESSDFAMKNSATSAGFLTKYYESSRLSKISNWKSDLRDFVVQLQSESPKPAATKPGSLKTIMHIDMDCFFASVAIRERPELKNKPVVVCHSRGTGAEFNEAGPQDGSSNTNMSTSEIASCNYIARRHGVKNGMFLGKAQQLVSQYYQQQQQLANSEGRKVDEECHPTVSCVPYDFEKYDQVSKALYKILYEMGDALMVVSCDEAYIDVSSKVLERGVGQELILAEKIREDVFLATGCTASVGIGENMVIARVATKKAKPNGAFMISGDQVEQEFSSLSVGDLPGVGYVLKAQMDDLGIRTCKDLSLLSAAKCKEKFGDAVGLKLYQFCRGIDNRPLENKSRQTVGAEVNWGVRFQTTEEAQTFIRELSAEVCTRLDKSGVQGKHITLKLKKKLYDGEPHKFLGCGPCTDMSKSKSVEMPIANVAQMAKEALALFRDLNVAAPDVRGVGIHVSKLVNKGAASKGQTMLRFTSSDTKPASFGSVRDEEEDKSKSKSMSNLADETDFPVAKKPRVSAPSADTLFPASQIDWSILEHLPPDIQAEILALRNPSQPEPLAEKALDKVNEPEQHPRNIPNLKHELEPLNLIGRTTFSEVSALLKDWVASTHSPQLQDALQLREFLKALTLNWEGELCLNVIRQLGRAVDGSRWKRDEKEGWMKVVSVLKEDIGTYFEVTYGSRPKM</sequence>
<feature type="binding site" evidence="13">
    <location>
        <position position="422"/>
    </location>
    <ligand>
        <name>Mg(2+)</name>
        <dbReference type="ChEBI" id="CHEBI:18420"/>
        <label>1</label>
    </ligand>
</feature>
<feature type="region of interest" description="Disordered" evidence="14">
    <location>
        <begin position="180"/>
        <end position="227"/>
    </location>
</feature>
<dbReference type="GO" id="GO:0042276">
    <property type="term" value="P:error-prone translesion synthesis"/>
    <property type="evidence" value="ECO:0007669"/>
    <property type="project" value="InterPro"/>
</dbReference>
<dbReference type="GO" id="GO:0003684">
    <property type="term" value="F:damaged DNA binding"/>
    <property type="evidence" value="ECO:0007669"/>
    <property type="project" value="UniProtKB-UniRule"/>
</dbReference>
<dbReference type="EMBL" id="QEAP01000190">
    <property type="protein sequence ID" value="TPX73373.1"/>
    <property type="molecule type" value="Genomic_DNA"/>
</dbReference>
<evidence type="ECO:0000259" key="15">
    <source>
        <dbReference type="PROSITE" id="PS50172"/>
    </source>
</evidence>
<evidence type="ECO:0000256" key="7">
    <source>
        <dbReference type="ARBA" id="ARBA00022723"/>
    </source>
</evidence>
<evidence type="ECO:0000256" key="6">
    <source>
        <dbReference type="ARBA" id="ARBA00022695"/>
    </source>
</evidence>
<dbReference type="OrthoDB" id="427711at2759"/>
<evidence type="ECO:0000256" key="9">
    <source>
        <dbReference type="ARBA" id="ARBA00022842"/>
    </source>
</evidence>
<evidence type="ECO:0000256" key="1">
    <source>
        <dbReference type="ARBA" id="ARBA00004123"/>
    </source>
</evidence>
<dbReference type="Gene3D" id="1.10.150.20">
    <property type="entry name" value="5' to 3' exonuclease, C-terminal subdomain"/>
    <property type="match status" value="1"/>
</dbReference>
<keyword evidence="11" id="KW-0234">DNA repair</keyword>
<dbReference type="Gene3D" id="3.40.50.10190">
    <property type="entry name" value="BRCT domain"/>
    <property type="match status" value="1"/>
</dbReference>
<dbReference type="GO" id="GO:0017125">
    <property type="term" value="F:deoxycytidyl transferase activity"/>
    <property type="evidence" value="ECO:0007669"/>
    <property type="project" value="TreeGrafter"/>
</dbReference>
<dbReference type="InterPro" id="IPR001357">
    <property type="entry name" value="BRCT_dom"/>
</dbReference>
<organism evidence="17 18">
    <name type="scientific">Chytriomyces confervae</name>
    <dbReference type="NCBI Taxonomy" id="246404"/>
    <lineage>
        <taxon>Eukaryota</taxon>
        <taxon>Fungi</taxon>
        <taxon>Fungi incertae sedis</taxon>
        <taxon>Chytridiomycota</taxon>
        <taxon>Chytridiomycota incertae sedis</taxon>
        <taxon>Chytridiomycetes</taxon>
        <taxon>Chytridiales</taxon>
        <taxon>Chytriomycetaceae</taxon>
        <taxon>Chytriomyces</taxon>
    </lineage>
</organism>
<keyword evidence="18" id="KW-1185">Reference proteome</keyword>
<evidence type="ECO:0000256" key="13">
    <source>
        <dbReference type="PIRSR" id="PIRSR036573-2"/>
    </source>
</evidence>
<dbReference type="AlphaFoldDB" id="A0A507FAS4"/>
<dbReference type="SUPFAM" id="SSF56672">
    <property type="entry name" value="DNA/RNA polymerases"/>
    <property type="match status" value="1"/>
</dbReference>
<comment type="cofactor">
    <cofactor evidence="13">
        <name>Mg(2+)</name>
        <dbReference type="ChEBI" id="CHEBI:18420"/>
    </cofactor>
    <text evidence="13">Binds 2 magnesium ions.</text>
</comment>
<dbReference type="GO" id="GO:0006281">
    <property type="term" value="P:DNA repair"/>
    <property type="evidence" value="ECO:0007669"/>
    <property type="project" value="UniProtKB-KW"/>
</dbReference>
<dbReference type="STRING" id="246404.A0A507FAS4"/>
<dbReference type="SUPFAM" id="SSF100879">
    <property type="entry name" value="Lesion bypass DNA polymerase (Y-family), little finger domain"/>
    <property type="match status" value="1"/>
</dbReference>
<dbReference type="Pfam" id="PF11799">
    <property type="entry name" value="IMS_C"/>
    <property type="match status" value="1"/>
</dbReference>
<feature type="compositionally biased region" description="Polar residues" evidence="14">
    <location>
        <begin position="686"/>
        <end position="695"/>
    </location>
</feature>
<protein>
    <recommendedName>
        <fullName evidence="3">DNA repair protein REV1</fullName>
    </recommendedName>
</protein>
<dbReference type="InterPro" id="IPR001126">
    <property type="entry name" value="UmuC"/>
</dbReference>
<evidence type="ECO:0000256" key="4">
    <source>
        <dbReference type="ARBA" id="ARBA00022634"/>
    </source>
</evidence>